<feature type="compositionally biased region" description="Basic and acidic residues" evidence="1">
    <location>
        <begin position="10"/>
        <end position="32"/>
    </location>
</feature>
<gene>
    <name evidence="4" type="ORF">MAY91_03270</name>
</gene>
<feature type="domain" description="SseB protein N-terminal" evidence="2">
    <location>
        <begin position="32"/>
        <end position="145"/>
    </location>
</feature>
<evidence type="ECO:0000259" key="2">
    <source>
        <dbReference type="Pfam" id="PF07179"/>
    </source>
</evidence>
<evidence type="ECO:0000259" key="3">
    <source>
        <dbReference type="Pfam" id="PF14581"/>
    </source>
</evidence>
<dbReference type="Pfam" id="PF07179">
    <property type="entry name" value="SseB"/>
    <property type="match status" value="1"/>
</dbReference>
<feature type="region of interest" description="Disordered" evidence="1">
    <location>
        <begin position="1"/>
        <end position="36"/>
    </location>
</feature>
<dbReference type="EMBL" id="CP092014">
    <property type="protein sequence ID" value="WFN97145.1"/>
    <property type="molecule type" value="Genomic_DNA"/>
</dbReference>
<keyword evidence="5" id="KW-1185">Reference proteome</keyword>
<organism evidence="4 5">
    <name type="scientific">Edwardsiella ictaluri</name>
    <dbReference type="NCBI Taxonomy" id="67780"/>
    <lineage>
        <taxon>Bacteria</taxon>
        <taxon>Pseudomonadati</taxon>
        <taxon>Pseudomonadota</taxon>
        <taxon>Gammaproteobacteria</taxon>
        <taxon>Enterobacterales</taxon>
        <taxon>Hafniaceae</taxon>
        <taxon>Edwardsiella</taxon>
    </lineage>
</organism>
<reference evidence="4 5" key="1">
    <citation type="submission" date="2022-02" db="EMBL/GenBank/DDBJ databases">
        <title>Phenotypic, genotypic and serological characterization of Edwardsiella ictaluri from catfish and ornamental fish species.</title>
        <authorList>
            <person name="Rose D."/>
            <person name="Tekedar H.C."/>
            <person name="Waldbieser G.C."/>
            <person name="Aarattuthodi S."/>
            <person name="Griffin M.J."/>
        </authorList>
    </citation>
    <scope>NUCLEOTIDE SEQUENCE [LARGE SCALE GENOMIC DNA]</scope>
    <source>
        <strain evidence="4 5">13 TAL-140 K3</strain>
    </source>
</reference>
<evidence type="ECO:0000256" key="1">
    <source>
        <dbReference type="SAM" id="MobiDB-lite"/>
    </source>
</evidence>
<dbReference type="Proteomes" id="UP001222680">
    <property type="component" value="Chromosome"/>
</dbReference>
<dbReference type="InterPro" id="IPR009839">
    <property type="entry name" value="SseB_N"/>
</dbReference>
<name>A0ABY8GI72_EDWIC</name>
<dbReference type="Pfam" id="PF14581">
    <property type="entry name" value="SseB_C"/>
    <property type="match status" value="1"/>
</dbReference>
<dbReference type="InterPro" id="IPR027945">
    <property type="entry name" value="SseB_C"/>
</dbReference>
<protein>
    <submittedName>
        <fullName evidence="4">Enhanced serine sensitivity protein SseB C-terminal domain-containing protein</fullName>
    </submittedName>
</protein>
<dbReference type="RefSeq" id="WP_035610113.1">
    <property type="nucleotide sequence ID" value="NZ_CP028813.1"/>
</dbReference>
<proteinExistence type="predicted"/>
<sequence>MTVSTSTRDTPPDHDDRQHEHDHHHETPEQRLESSLVQAAAEPAYLALFYRALLSSTVYLPARREEIAEADGDTLAIEHWEMEDGTRVIPFFSTPARLQQALTDDGPTSWHALPVRELFALTRGETLFLNPRTEAGKAFYPPEVAMLLESGGMAHPQTLSIDGGAAIRIGPAEQTPEALQSGLVTLCGQRNLVRSAWLARFQDLACDAQPVLLLALELEGSDEAAHQALIREAGTLASALLDLEETIDVCCLRRDAQDPLADYLRTHVTPLYQRRWGGWLRNAIATGH</sequence>
<evidence type="ECO:0000313" key="5">
    <source>
        <dbReference type="Proteomes" id="UP001222680"/>
    </source>
</evidence>
<feature type="domain" description="SseB protein C-terminal" evidence="3">
    <location>
        <begin position="161"/>
        <end position="274"/>
    </location>
</feature>
<accession>A0ABY8GI72</accession>
<evidence type="ECO:0000313" key="4">
    <source>
        <dbReference type="EMBL" id="WFN97145.1"/>
    </source>
</evidence>